<reference evidence="2 3" key="1">
    <citation type="submission" date="2024-09" db="EMBL/GenBank/DDBJ databases">
        <authorList>
            <person name="D'Angelo T."/>
        </authorList>
    </citation>
    <scope>NUCLEOTIDE SEQUENCE [LARGE SCALE GENOMIC DNA]</scope>
    <source>
        <strain evidence="2">SAG AM-311-F02</strain>
    </source>
</reference>
<dbReference type="Pfam" id="PF09369">
    <property type="entry name" value="MZB"/>
    <property type="match status" value="1"/>
</dbReference>
<proteinExistence type="predicted"/>
<protein>
    <submittedName>
        <fullName evidence="2">Zn-binding domain-containing protein</fullName>
    </submittedName>
</protein>
<evidence type="ECO:0000313" key="3">
    <source>
        <dbReference type="Proteomes" id="UP001594288"/>
    </source>
</evidence>
<dbReference type="EMBL" id="JBHPEI010000048">
    <property type="protein sequence ID" value="MFC1799955.1"/>
    <property type="molecule type" value="Genomic_DNA"/>
</dbReference>
<name>A0ABV6YPG7_UNCEI</name>
<sequence>YGSVDIPVQHLETVSLWMHPGKEISSEIKRGGRNPVEGLVGLKNVLINILPLFVMCDRQDIGGIVESSNVGSPAIFLYDRYKGGLGFCEKAYQLLPRVLESALNLIEDCPCEDGCPSCVGLPVLRPPQHQDPDPGQGYPIPDKETAVLLLRRILESA</sequence>
<keyword evidence="3" id="KW-1185">Reference proteome</keyword>
<gene>
    <name evidence="2" type="ORF">ACFL2Z_03485</name>
</gene>
<organism evidence="2 3">
    <name type="scientific">Eiseniibacteriota bacterium</name>
    <dbReference type="NCBI Taxonomy" id="2212470"/>
    <lineage>
        <taxon>Bacteria</taxon>
        <taxon>Candidatus Eiseniibacteriota</taxon>
    </lineage>
</organism>
<feature type="non-terminal residue" evidence="2">
    <location>
        <position position="1"/>
    </location>
</feature>
<feature type="domain" description="MrfA-like Zn-binding" evidence="1">
    <location>
        <begin position="42"/>
        <end position="119"/>
    </location>
</feature>
<comment type="caution">
    <text evidence="2">The sequence shown here is derived from an EMBL/GenBank/DDBJ whole genome shotgun (WGS) entry which is preliminary data.</text>
</comment>
<dbReference type="Proteomes" id="UP001594288">
    <property type="component" value="Unassembled WGS sequence"/>
</dbReference>
<dbReference type="PANTHER" id="PTHR47957:SF3">
    <property type="entry name" value="ATP-DEPENDENT HELICASE HRQ1"/>
    <property type="match status" value="1"/>
</dbReference>
<dbReference type="InterPro" id="IPR018973">
    <property type="entry name" value="MZB"/>
</dbReference>
<accession>A0ABV6YPG7</accession>
<evidence type="ECO:0000259" key="1">
    <source>
        <dbReference type="Pfam" id="PF09369"/>
    </source>
</evidence>
<dbReference type="PANTHER" id="PTHR47957">
    <property type="entry name" value="ATP-DEPENDENT HELICASE HRQ1"/>
    <property type="match status" value="1"/>
</dbReference>
<evidence type="ECO:0000313" key="2">
    <source>
        <dbReference type="EMBL" id="MFC1799955.1"/>
    </source>
</evidence>